<dbReference type="AlphaFoldDB" id="A0A2N4UMN6"/>
<reference evidence="2 3" key="1">
    <citation type="journal article" date="2018" name="Syst. Appl. Microbiol.">
        <title>Photobacterium carnosum sp. nov., isolated from spoiled modified atmosphere packaged poultry meat.</title>
        <authorList>
            <person name="Hilgarth M."/>
            <person name="Fuertes S."/>
            <person name="Ehrmann M."/>
            <person name="Vogel R.F."/>
        </authorList>
    </citation>
    <scope>NUCLEOTIDE SEQUENCE [LARGE SCALE GENOMIC DNA]</scope>
    <source>
        <strain evidence="2 3">TMW 2.2021</strain>
    </source>
</reference>
<keyword evidence="1" id="KW-0472">Membrane</keyword>
<keyword evidence="1" id="KW-0812">Transmembrane</keyword>
<gene>
    <name evidence="2" type="ORF">CIK00_19425</name>
</gene>
<proteinExistence type="predicted"/>
<name>A0A2N4UMN6_9GAMM</name>
<accession>A0A2N4UMN6</accession>
<keyword evidence="3" id="KW-1185">Reference proteome</keyword>
<organism evidence="2 3">
    <name type="scientific">Photobacterium carnosum</name>
    <dbReference type="NCBI Taxonomy" id="2023717"/>
    <lineage>
        <taxon>Bacteria</taxon>
        <taxon>Pseudomonadati</taxon>
        <taxon>Pseudomonadota</taxon>
        <taxon>Gammaproteobacteria</taxon>
        <taxon>Vibrionales</taxon>
        <taxon>Vibrionaceae</taxon>
        <taxon>Photobacterium</taxon>
    </lineage>
</organism>
<comment type="caution">
    <text evidence="2">The sequence shown here is derived from an EMBL/GenBank/DDBJ whole genome shotgun (WGS) entry which is preliminary data.</text>
</comment>
<feature type="transmembrane region" description="Helical" evidence="1">
    <location>
        <begin position="24"/>
        <end position="43"/>
    </location>
</feature>
<protein>
    <submittedName>
        <fullName evidence="2">Uncharacterized protein</fullName>
    </submittedName>
</protein>
<evidence type="ECO:0000313" key="2">
    <source>
        <dbReference type="EMBL" id="PLC56278.1"/>
    </source>
</evidence>
<sequence length="211" mass="24412">MQLTYTRINRQIKKKEVEVSYKEIFDAINVVSVFVAVISAYHARKTYELAKNLAKRCNLFFSVHPNNLIITATSTTERLIAHEILITVRKNFFQRKTHSLTKLYNLNSQLHKGYGYNDIFSTLFERGLIAGESYEFPITELFKLATNKSILQKNFIGLDLNSLIIGKNVKITFMLNGNSYPVNLKMTQKLLDEILNENNTFSKFRLRTCIS</sequence>
<evidence type="ECO:0000256" key="1">
    <source>
        <dbReference type="SAM" id="Phobius"/>
    </source>
</evidence>
<dbReference type="EMBL" id="NPIB01000034">
    <property type="protein sequence ID" value="PLC56278.1"/>
    <property type="molecule type" value="Genomic_DNA"/>
</dbReference>
<keyword evidence="1" id="KW-1133">Transmembrane helix</keyword>
<dbReference type="Proteomes" id="UP000234420">
    <property type="component" value="Unassembled WGS sequence"/>
</dbReference>
<evidence type="ECO:0000313" key="3">
    <source>
        <dbReference type="Proteomes" id="UP000234420"/>
    </source>
</evidence>